<name>A0A8H7ZVF6_9FUNG</name>
<dbReference type="OrthoDB" id="1708823at2759"/>
<dbReference type="AlphaFoldDB" id="A0A8H7ZVF6"/>
<accession>A0A8H7ZVF6</accession>
<keyword evidence="2" id="KW-1185">Reference proteome</keyword>
<gene>
    <name evidence="1" type="ORF">BJ554DRAFT_8151</name>
</gene>
<protein>
    <submittedName>
        <fullName evidence="1">Uncharacterized protein</fullName>
    </submittedName>
</protein>
<proteinExistence type="predicted"/>
<reference evidence="1 2" key="1">
    <citation type="journal article" name="Sci. Rep.">
        <title>Genome-scale phylogenetic analyses confirm Olpidium as the closest living zoosporic fungus to the non-flagellated, terrestrial fungi.</title>
        <authorList>
            <person name="Chang Y."/>
            <person name="Rochon D."/>
            <person name="Sekimoto S."/>
            <person name="Wang Y."/>
            <person name="Chovatia M."/>
            <person name="Sandor L."/>
            <person name="Salamov A."/>
            <person name="Grigoriev I.V."/>
            <person name="Stajich J.E."/>
            <person name="Spatafora J.W."/>
        </authorList>
    </citation>
    <scope>NUCLEOTIDE SEQUENCE [LARGE SCALE GENOMIC DNA]</scope>
    <source>
        <strain evidence="1">S191</strain>
    </source>
</reference>
<dbReference type="InterPro" id="IPR035985">
    <property type="entry name" value="Ubiquitin-activating_enz"/>
</dbReference>
<dbReference type="SUPFAM" id="SSF69572">
    <property type="entry name" value="Activating enzymes of the ubiquitin-like proteins"/>
    <property type="match status" value="1"/>
</dbReference>
<dbReference type="Proteomes" id="UP000673691">
    <property type="component" value="Unassembled WGS sequence"/>
</dbReference>
<comment type="caution">
    <text evidence="1">The sequence shown here is derived from an EMBL/GenBank/DDBJ whole genome shotgun (WGS) entry which is preliminary data.</text>
</comment>
<sequence length="162" mass="17772">MEVTVGYCRSPAQGRMLDDGDLVAVQYVLFRAADVFYAKLRRYPGTCFVPALGPGLYLAPHENSDRLFVFRVDDDEEESDFPILKECVACVLAGWGVPASAVADEHVREMCRAGNSELHVVAALMGGIAAQEVIKVITRQYVPVNNTCIFDGLNSTSSCFKF</sequence>
<dbReference type="Gene3D" id="3.40.50.720">
    <property type="entry name" value="NAD(P)-binding Rossmann-like Domain"/>
    <property type="match status" value="1"/>
</dbReference>
<organism evidence="1 2">
    <name type="scientific">Olpidium bornovanus</name>
    <dbReference type="NCBI Taxonomy" id="278681"/>
    <lineage>
        <taxon>Eukaryota</taxon>
        <taxon>Fungi</taxon>
        <taxon>Fungi incertae sedis</taxon>
        <taxon>Olpidiomycota</taxon>
        <taxon>Olpidiomycotina</taxon>
        <taxon>Olpidiomycetes</taxon>
        <taxon>Olpidiales</taxon>
        <taxon>Olpidiaceae</taxon>
        <taxon>Olpidium</taxon>
    </lineage>
</organism>
<evidence type="ECO:0000313" key="2">
    <source>
        <dbReference type="Proteomes" id="UP000673691"/>
    </source>
</evidence>
<dbReference type="GO" id="GO:0008641">
    <property type="term" value="F:ubiquitin-like modifier activating enzyme activity"/>
    <property type="evidence" value="ECO:0007669"/>
    <property type="project" value="InterPro"/>
</dbReference>
<dbReference type="EMBL" id="JAEFCI010006148">
    <property type="protein sequence ID" value="KAG5459874.1"/>
    <property type="molecule type" value="Genomic_DNA"/>
</dbReference>
<evidence type="ECO:0000313" key="1">
    <source>
        <dbReference type="EMBL" id="KAG5459874.1"/>
    </source>
</evidence>